<dbReference type="InterPro" id="IPR011050">
    <property type="entry name" value="Pectin_lyase_fold/virulence"/>
</dbReference>
<name>A0A1Q8ETZ8_9PSED</name>
<accession>A0A1Q8ETZ8</accession>
<dbReference type="InterPro" id="IPR012332">
    <property type="entry name" value="Autotransporter_pectin_lyase_C"/>
</dbReference>
<dbReference type="Gene3D" id="2.160.20.20">
    <property type="match status" value="1"/>
</dbReference>
<dbReference type="PANTHER" id="PTHR35037:SF7">
    <property type="entry name" value="AUTOTRANSPORTER"/>
    <property type="match status" value="1"/>
</dbReference>
<dbReference type="PANTHER" id="PTHR35037">
    <property type="entry name" value="C-TERMINAL REGION OF AIDA-LIKE PROTEIN"/>
    <property type="match status" value="1"/>
</dbReference>
<dbReference type="Proteomes" id="UP000185578">
    <property type="component" value="Unassembled WGS sequence"/>
</dbReference>
<dbReference type="SMART" id="SM00869">
    <property type="entry name" value="Autotransporter"/>
    <property type="match status" value="1"/>
</dbReference>
<organism evidence="4 5">
    <name type="scientific">Pseudomonas chlororaphis</name>
    <dbReference type="NCBI Taxonomy" id="587753"/>
    <lineage>
        <taxon>Bacteria</taxon>
        <taxon>Pseudomonadati</taxon>
        <taxon>Pseudomonadota</taxon>
        <taxon>Gammaproteobacteria</taxon>
        <taxon>Pseudomonadales</taxon>
        <taxon>Pseudomonadaceae</taxon>
        <taxon>Pseudomonas</taxon>
    </lineage>
</organism>
<dbReference type="GO" id="GO:0019867">
    <property type="term" value="C:outer membrane"/>
    <property type="evidence" value="ECO:0007669"/>
    <property type="project" value="InterPro"/>
</dbReference>
<evidence type="ECO:0000313" key="5">
    <source>
        <dbReference type="Proteomes" id="UP000185578"/>
    </source>
</evidence>
<gene>
    <name evidence="4" type="ORF">BTN82_09685</name>
</gene>
<dbReference type="PROSITE" id="PS51208">
    <property type="entry name" value="AUTOTRANSPORTER"/>
    <property type="match status" value="1"/>
</dbReference>
<proteinExistence type="predicted"/>
<dbReference type="SUPFAM" id="SSF51126">
    <property type="entry name" value="Pectin lyase-like"/>
    <property type="match status" value="1"/>
</dbReference>
<dbReference type="Pfam" id="PF03212">
    <property type="entry name" value="Pertactin"/>
    <property type="match status" value="1"/>
</dbReference>
<dbReference type="Gene3D" id="2.40.128.130">
    <property type="entry name" value="Autotransporter beta-domain"/>
    <property type="match status" value="1"/>
</dbReference>
<dbReference type="InterPro" id="IPR005546">
    <property type="entry name" value="Autotransporte_beta"/>
</dbReference>
<evidence type="ECO:0000256" key="2">
    <source>
        <dbReference type="SAM" id="MobiDB-lite"/>
    </source>
</evidence>
<dbReference type="InterPro" id="IPR036709">
    <property type="entry name" value="Autotransporte_beta_dom_sf"/>
</dbReference>
<evidence type="ECO:0000313" key="4">
    <source>
        <dbReference type="EMBL" id="OLF55254.1"/>
    </source>
</evidence>
<dbReference type="SUPFAM" id="SSF103515">
    <property type="entry name" value="Autotransporter"/>
    <property type="match status" value="1"/>
</dbReference>
<feature type="region of interest" description="Disordered" evidence="2">
    <location>
        <begin position="101"/>
        <end position="126"/>
    </location>
</feature>
<feature type="domain" description="Autotransporter" evidence="3">
    <location>
        <begin position="154"/>
        <end position="422"/>
    </location>
</feature>
<dbReference type="InterPro" id="IPR003991">
    <property type="entry name" value="Pertactin_virulence_factor"/>
</dbReference>
<keyword evidence="1" id="KW-0732">Signal</keyword>
<evidence type="ECO:0000259" key="3">
    <source>
        <dbReference type="PROSITE" id="PS51208"/>
    </source>
</evidence>
<dbReference type="Pfam" id="PF03797">
    <property type="entry name" value="Autotransporter"/>
    <property type="match status" value="1"/>
</dbReference>
<evidence type="ECO:0000256" key="1">
    <source>
        <dbReference type="ARBA" id="ARBA00022729"/>
    </source>
</evidence>
<sequence length="422" mass="45507">MTLAGDLTGRGQFQMNTDLSVHQGDLLVIQGQANGDHTLIIADTGKEPDQSGGHLTMVNTQGGSGQFTLFGGHVDAGAFRYSLEREGNNWALVNPDIGPQPCEVDNSCPPVDPEPKPEDLSKGSNAAVSMQTARAALWNAETDALIQRLGDLRLSHDQGGLWIRAMDTRYKFDTDTSRPFNQNIHGLQIGADKAISVELGKVYLGGFVGVGESRQDFGEGAKGKIDSKTVGAYATYLHDNGIYVDTVAKFSRYDNDVKMPNNLGNKVKGSFDNNAYGVSVEVGKRFNLVQGWFVEPQIQLSSGRLQGGRYSSSDGLQVKADAIDTLQSRAGGLLGNTIKLNNAMTVQPYIKASWVTEHRGDSEVRINDVKLKAELPGNRGEAGFGAILQLGSQHKLSLDAEYAKGSGIEQPWAVNLGYRFAM</sequence>
<dbReference type="InterPro" id="IPR051551">
    <property type="entry name" value="Autotransporter_adhesion"/>
</dbReference>
<dbReference type="AlphaFoldDB" id="A0A1Q8ETZ8"/>
<dbReference type="InterPro" id="IPR006315">
    <property type="entry name" value="OM_autotransptr_brl_dom"/>
</dbReference>
<dbReference type="InterPro" id="IPR004899">
    <property type="entry name" value="Pertactin_central"/>
</dbReference>
<dbReference type="NCBIfam" id="TIGR01414">
    <property type="entry name" value="autotrans_barl"/>
    <property type="match status" value="1"/>
</dbReference>
<dbReference type="PRINTS" id="PR01484">
    <property type="entry name" value="PRTACTNFAMLY"/>
</dbReference>
<protein>
    <recommendedName>
        <fullName evidence="3">Autotransporter domain-containing protein</fullName>
    </recommendedName>
</protein>
<comment type="caution">
    <text evidence="4">The sequence shown here is derived from an EMBL/GenBank/DDBJ whole genome shotgun (WGS) entry which is preliminary data.</text>
</comment>
<reference evidence="4 5" key="1">
    <citation type="submission" date="2016-12" db="EMBL/GenBank/DDBJ databases">
        <authorList>
            <person name="Song W.-J."/>
            <person name="Kurnit D.M."/>
        </authorList>
    </citation>
    <scope>NUCLEOTIDE SEQUENCE [LARGE SCALE GENOMIC DNA]</scope>
    <source>
        <strain evidence="4 5">PCL1601</strain>
    </source>
</reference>
<dbReference type="EMBL" id="MSCT01000008">
    <property type="protein sequence ID" value="OLF55254.1"/>
    <property type="molecule type" value="Genomic_DNA"/>
</dbReference>